<dbReference type="EMBL" id="CP119316">
    <property type="protein sequence ID" value="WEK47756.1"/>
    <property type="molecule type" value="Genomic_DNA"/>
</dbReference>
<dbReference type="PANTHER" id="PTHR44379">
    <property type="entry name" value="OXIDOREDUCTASE WITH IRON-SULFUR SUBUNIT"/>
    <property type="match status" value="1"/>
</dbReference>
<name>A0AAJ6BQ12_9SPHN</name>
<dbReference type="PROSITE" id="PS51085">
    <property type="entry name" value="2FE2S_FER_2"/>
    <property type="match status" value="1"/>
</dbReference>
<evidence type="ECO:0000256" key="3">
    <source>
        <dbReference type="ARBA" id="ARBA00023002"/>
    </source>
</evidence>
<proteinExistence type="predicted"/>
<feature type="domain" description="2Fe-2S ferredoxin-type" evidence="6">
    <location>
        <begin position="3"/>
        <end position="77"/>
    </location>
</feature>
<dbReference type="InterPro" id="IPR001041">
    <property type="entry name" value="2Fe-2S_ferredoxin-type"/>
</dbReference>
<gene>
    <name evidence="7" type="ORF">P0Y56_05535</name>
</gene>
<dbReference type="Gene3D" id="3.10.20.30">
    <property type="match status" value="1"/>
</dbReference>
<dbReference type="Proteomes" id="UP001218362">
    <property type="component" value="Chromosome"/>
</dbReference>
<protein>
    <submittedName>
        <fullName evidence="7">(2Fe-2S)-binding protein</fullName>
    </submittedName>
</protein>
<evidence type="ECO:0000256" key="5">
    <source>
        <dbReference type="ARBA" id="ARBA00023014"/>
    </source>
</evidence>
<dbReference type="AlphaFoldDB" id="A0AAJ6BQ12"/>
<evidence type="ECO:0000256" key="4">
    <source>
        <dbReference type="ARBA" id="ARBA00023004"/>
    </source>
</evidence>
<evidence type="ECO:0000256" key="2">
    <source>
        <dbReference type="ARBA" id="ARBA00022723"/>
    </source>
</evidence>
<dbReference type="FunFam" id="3.10.20.30:FF:000020">
    <property type="entry name" value="Xanthine dehydrogenase iron-sulfur subunit"/>
    <property type="match status" value="1"/>
</dbReference>
<accession>A0AAJ6BQ12</accession>
<dbReference type="InterPro" id="IPR002888">
    <property type="entry name" value="2Fe-2S-bd"/>
</dbReference>
<keyword evidence="5" id="KW-0411">Iron-sulfur</keyword>
<dbReference type="Pfam" id="PF00111">
    <property type="entry name" value="Fer2"/>
    <property type="match status" value="1"/>
</dbReference>
<reference evidence="7" key="1">
    <citation type="submission" date="2023-03" db="EMBL/GenBank/DDBJ databases">
        <title>Andean soil-derived lignocellulolytic bacterial consortium as a source of novel taxa and putative plastic-active enzymes.</title>
        <authorList>
            <person name="Diaz-Garcia L."/>
            <person name="Chuvochina M."/>
            <person name="Feuerriegel G."/>
            <person name="Bunk B."/>
            <person name="Sproer C."/>
            <person name="Streit W.R."/>
            <person name="Rodriguez L.M."/>
            <person name="Overmann J."/>
            <person name="Jimenez D.J."/>
        </authorList>
    </citation>
    <scope>NUCLEOTIDE SEQUENCE</scope>
    <source>
        <strain evidence="7">MAG 26</strain>
    </source>
</reference>
<sequence>MARSVTINGKPREVDVPDDMPLLWVLRNELHMVGTKFGCGKALCGACTVHIDGVAMRSCVTPVGSLEGKQVTTIEGLADEPVGKALQDAWLEHDVMQCGYCQAGQLMNASALLKRNPEPDERQVEAAMSGNICRCACYGRIKQAITVASAVAKKEQADV</sequence>
<keyword evidence="4" id="KW-0408">Iron</keyword>
<organism evidence="7 8">
    <name type="scientific">Candidatus Andeanibacterium colombiense</name>
    <dbReference type="NCBI Taxonomy" id="3121345"/>
    <lineage>
        <taxon>Bacteria</taxon>
        <taxon>Pseudomonadati</taxon>
        <taxon>Pseudomonadota</taxon>
        <taxon>Alphaproteobacteria</taxon>
        <taxon>Sphingomonadales</taxon>
        <taxon>Sphingomonadaceae</taxon>
        <taxon>Candidatus Andeanibacterium</taxon>
    </lineage>
</organism>
<evidence type="ECO:0000313" key="8">
    <source>
        <dbReference type="Proteomes" id="UP001218362"/>
    </source>
</evidence>
<dbReference type="PANTHER" id="PTHR44379:SF2">
    <property type="entry name" value="BLR6218 PROTEIN"/>
    <property type="match status" value="1"/>
</dbReference>
<dbReference type="GO" id="GO:0046872">
    <property type="term" value="F:metal ion binding"/>
    <property type="evidence" value="ECO:0007669"/>
    <property type="project" value="UniProtKB-KW"/>
</dbReference>
<evidence type="ECO:0000259" key="6">
    <source>
        <dbReference type="PROSITE" id="PS51085"/>
    </source>
</evidence>
<dbReference type="PROSITE" id="PS00197">
    <property type="entry name" value="2FE2S_FER_1"/>
    <property type="match status" value="1"/>
</dbReference>
<dbReference type="Pfam" id="PF01799">
    <property type="entry name" value="Fer2_2"/>
    <property type="match status" value="1"/>
</dbReference>
<dbReference type="InterPro" id="IPR006058">
    <property type="entry name" value="2Fe2S_fd_BS"/>
</dbReference>
<dbReference type="SUPFAM" id="SSF54292">
    <property type="entry name" value="2Fe-2S ferredoxin-like"/>
    <property type="match status" value="1"/>
</dbReference>
<evidence type="ECO:0000256" key="1">
    <source>
        <dbReference type="ARBA" id="ARBA00022714"/>
    </source>
</evidence>
<dbReference type="KEGG" id="acob:P0Y56_05535"/>
<keyword evidence="3" id="KW-0560">Oxidoreductase</keyword>
<dbReference type="GO" id="GO:0016491">
    <property type="term" value="F:oxidoreductase activity"/>
    <property type="evidence" value="ECO:0007669"/>
    <property type="project" value="UniProtKB-KW"/>
</dbReference>
<dbReference type="InterPro" id="IPR036010">
    <property type="entry name" value="2Fe-2S_ferredoxin-like_sf"/>
</dbReference>
<dbReference type="SUPFAM" id="SSF47741">
    <property type="entry name" value="CO dehydrogenase ISP C-domain like"/>
    <property type="match status" value="1"/>
</dbReference>
<keyword evidence="2" id="KW-0479">Metal-binding</keyword>
<dbReference type="CDD" id="cd00207">
    <property type="entry name" value="fer2"/>
    <property type="match status" value="1"/>
</dbReference>
<dbReference type="InterPro" id="IPR012675">
    <property type="entry name" value="Beta-grasp_dom_sf"/>
</dbReference>
<dbReference type="Gene3D" id="1.10.150.120">
    <property type="entry name" value="[2Fe-2S]-binding domain"/>
    <property type="match status" value="1"/>
</dbReference>
<dbReference type="InterPro" id="IPR051452">
    <property type="entry name" value="Diverse_Oxidoreductases"/>
</dbReference>
<dbReference type="GO" id="GO:0051537">
    <property type="term" value="F:2 iron, 2 sulfur cluster binding"/>
    <property type="evidence" value="ECO:0007669"/>
    <property type="project" value="UniProtKB-KW"/>
</dbReference>
<dbReference type="InterPro" id="IPR036884">
    <property type="entry name" value="2Fe-2S-bd_dom_sf"/>
</dbReference>
<keyword evidence="1" id="KW-0001">2Fe-2S</keyword>
<evidence type="ECO:0000313" key="7">
    <source>
        <dbReference type="EMBL" id="WEK47756.1"/>
    </source>
</evidence>